<keyword evidence="3" id="KW-1185">Reference proteome</keyword>
<accession>A0ABM4AFM3</accession>
<keyword evidence="1" id="KW-0862">Zinc</keyword>
<dbReference type="PROSITE" id="PS50089">
    <property type="entry name" value="ZF_RING_2"/>
    <property type="match status" value="1"/>
</dbReference>
<dbReference type="Proteomes" id="UP001652623">
    <property type="component" value="Chromosome 8"/>
</dbReference>
<evidence type="ECO:0000313" key="4">
    <source>
        <dbReference type="RefSeq" id="XP_060675510.1"/>
    </source>
</evidence>
<evidence type="ECO:0000256" key="1">
    <source>
        <dbReference type="PROSITE-ProRule" id="PRU00175"/>
    </source>
</evidence>
<protein>
    <submittedName>
        <fullName evidence="4">E3 ubiquitin-protein ligase MPSR1-like</fullName>
    </submittedName>
</protein>
<dbReference type="PANTHER" id="PTHR22765">
    <property type="entry name" value="RING FINGER AND PROTEASE ASSOCIATED DOMAIN-CONTAINING"/>
    <property type="match status" value="1"/>
</dbReference>
<proteinExistence type="predicted"/>
<feature type="domain" description="RING-type" evidence="2">
    <location>
        <begin position="205"/>
        <end position="246"/>
    </location>
</feature>
<dbReference type="SMART" id="SM00184">
    <property type="entry name" value="RING"/>
    <property type="match status" value="1"/>
</dbReference>
<dbReference type="SUPFAM" id="SSF57850">
    <property type="entry name" value="RING/U-box"/>
    <property type="match status" value="1"/>
</dbReference>
<dbReference type="GeneID" id="132804971"/>
<dbReference type="InterPro" id="IPR051826">
    <property type="entry name" value="E3_ubiquitin-ligase_domain"/>
</dbReference>
<dbReference type="Gene3D" id="3.30.40.10">
    <property type="entry name" value="Zinc/RING finger domain, C3HC4 (zinc finger)"/>
    <property type="match status" value="1"/>
</dbReference>
<dbReference type="InterPro" id="IPR013083">
    <property type="entry name" value="Znf_RING/FYVE/PHD"/>
</dbReference>
<dbReference type="PANTHER" id="PTHR22765:SF434">
    <property type="entry name" value="GB|AAD18119.1-RELATED"/>
    <property type="match status" value="1"/>
</dbReference>
<organism evidence="3 4">
    <name type="scientific">Ziziphus jujuba</name>
    <name type="common">Chinese jujube</name>
    <name type="synonym">Ziziphus sativa</name>
    <dbReference type="NCBI Taxonomy" id="326968"/>
    <lineage>
        <taxon>Eukaryota</taxon>
        <taxon>Viridiplantae</taxon>
        <taxon>Streptophyta</taxon>
        <taxon>Embryophyta</taxon>
        <taxon>Tracheophyta</taxon>
        <taxon>Spermatophyta</taxon>
        <taxon>Magnoliopsida</taxon>
        <taxon>eudicotyledons</taxon>
        <taxon>Gunneridae</taxon>
        <taxon>Pentapetalae</taxon>
        <taxon>rosids</taxon>
        <taxon>fabids</taxon>
        <taxon>Rosales</taxon>
        <taxon>Rhamnaceae</taxon>
        <taxon>Paliureae</taxon>
        <taxon>Ziziphus</taxon>
    </lineage>
</organism>
<dbReference type="RefSeq" id="XP_060675510.1">
    <property type="nucleotide sequence ID" value="XM_060819527.1"/>
</dbReference>
<dbReference type="CDD" id="cd16454">
    <property type="entry name" value="RING-H2_PA-TM-RING"/>
    <property type="match status" value="1"/>
</dbReference>
<evidence type="ECO:0000313" key="3">
    <source>
        <dbReference type="Proteomes" id="UP001652623"/>
    </source>
</evidence>
<sequence>MSINLAVSLSRPLSLPLTGGLLNVSLNHALIRDLRTREGFVVPVSSYPLASQLHTSLFLPNRLLQHPPFCHIYIHNFLSQAYGFPLPHSVTDRLASHVLAASLVRTGPFYLNAEVDLVLGSSELVFDHHLISNGNIGHGDDDHHNFHFIDDQLIIDQTTRRLPSSSGSMGTRTRRTRITQTRAADRLRMTTHERVVAENVELGGCCICLEDFSAGTELLRFGCEHLYHKNCIVKWLENQNSCPLCRRPL</sequence>
<dbReference type="InterPro" id="IPR001841">
    <property type="entry name" value="Znf_RING"/>
</dbReference>
<keyword evidence="1" id="KW-0863">Zinc-finger</keyword>
<reference evidence="4" key="1">
    <citation type="submission" date="2025-08" db="UniProtKB">
        <authorList>
            <consortium name="RefSeq"/>
        </authorList>
    </citation>
    <scope>IDENTIFICATION</scope>
    <source>
        <tissue evidence="4">Seedling</tissue>
    </source>
</reference>
<evidence type="ECO:0000259" key="2">
    <source>
        <dbReference type="PROSITE" id="PS50089"/>
    </source>
</evidence>
<gene>
    <name evidence="4" type="primary">LOC132804971</name>
</gene>
<dbReference type="Pfam" id="PF13639">
    <property type="entry name" value="zf-RING_2"/>
    <property type="match status" value="1"/>
</dbReference>
<keyword evidence="1" id="KW-0479">Metal-binding</keyword>
<name>A0ABM4AFM3_ZIZJJ</name>